<reference evidence="1" key="1">
    <citation type="submission" date="2019-08" db="EMBL/GenBank/DDBJ databases">
        <authorList>
            <person name="Kucharzyk K."/>
            <person name="Murdoch R.W."/>
            <person name="Higgins S."/>
            <person name="Loffler F."/>
        </authorList>
    </citation>
    <scope>NUCLEOTIDE SEQUENCE</scope>
</reference>
<dbReference type="Pfam" id="PF18939">
    <property type="entry name" value="DUF5686"/>
    <property type="match status" value="1"/>
</dbReference>
<organism evidence="1">
    <name type="scientific">bioreactor metagenome</name>
    <dbReference type="NCBI Taxonomy" id="1076179"/>
    <lineage>
        <taxon>unclassified sequences</taxon>
        <taxon>metagenomes</taxon>
        <taxon>ecological metagenomes</taxon>
    </lineage>
</organism>
<gene>
    <name evidence="1" type="ORF">SDC9_69416</name>
</gene>
<dbReference type="AlphaFoldDB" id="A0A644Y338"/>
<comment type="caution">
    <text evidence="1">The sequence shown here is derived from an EMBL/GenBank/DDBJ whole genome shotgun (WGS) entry which is preliminary data.</text>
</comment>
<evidence type="ECO:0000313" key="1">
    <source>
        <dbReference type="EMBL" id="MPM22955.1"/>
    </source>
</evidence>
<proteinExistence type="predicted"/>
<name>A0A644Y338_9ZZZZ</name>
<sequence>MLTLLMSQIQSFAFYKPLITISDKNYVNPISTGSTDKYFFLLEDTIFDNADTVFVISYRPRRGAHFDALKGLLYIHTAGWALQCVTAEPVADEPGMSVRIKQNYSRPDSTHWFPSQLHTDILFSSLKVYEFPVYGHGVTMLTNVKINPPLKKSDFSAAKVIIEPDAKTKDSLFWTEHRPQPLTVQETNTYHVIDSIGRKAHFDRLLDITTMLMSGFIPVGPLALDINSLYHHNEVEGNRFGLGLKTSYRVSKTWSIYGYYGYGSRDKEHKFAGRLDLNLKKSIDMKLSGGVIQDVKENGTMTTPLDRNGMLSLDGLRNYMISRLDYISQVHLDFQTRIGKAWMLSSRIRRAAYQSPEDILFGTYNNYGFAGTNSFVSSDISVHLLYSRGISYIQSEDYSIPIGESGSKPIFIFDFSRSIPDIAGSNINRTMAMLRVSQTLKSRYIGKFSWMLQGAAVTPDVPLTLTLNAPASYRRFTVFSPHSFETMRMNEFYSTRCVFLFLSHSFEKLLFGNRKFSPSPELITNIAWGDYQNKDHLHVPDFKTLDKGFFESGLMINNILDFKLYSIGIGCMYRYGPESFDKTLDNISFKLTLKYYL</sequence>
<dbReference type="EMBL" id="VSSQ01003925">
    <property type="protein sequence ID" value="MPM22955.1"/>
    <property type="molecule type" value="Genomic_DNA"/>
</dbReference>
<dbReference type="InterPro" id="IPR043741">
    <property type="entry name" value="DUF5686"/>
</dbReference>
<accession>A0A644Y338</accession>
<protein>
    <submittedName>
        <fullName evidence="1">Uncharacterized protein</fullName>
    </submittedName>
</protein>